<sequence>MLRCVLLLSSSRCGVVSPPPPPLFALHVVLIYCTIDEFVLQSTRRVLEFHSN</sequence>
<dbReference type="EMBL" id="PDCK01000040">
    <property type="protein sequence ID" value="PRQ47961.1"/>
    <property type="molecule type" value="Genomic_DNA"/>
</dbReference>
<reference evidence="1 2" key="1">
    <citation type="journal article" date="2018" name="Nat. Genet.">
        <title>The Rosa genome provides new insights in the design of modern roses.</title>
        <authorList>
            <person name="Bendahmane M."/>
        </authorList>
    </citation>
    <scope>NUCLEOTIDE SEQUENCE [LARGE SCALE GENOMIC DNA]</scope>
    <source>
        <strain evidence="2">cv. Old Blush</strain>
    </source>
</reference>
<gene>
    <name evidence="1" type="ORF">RchiOBHm_Chr2g0105391</name>
</gene>
<keyword evidence="2" id="KW-1185">Reference proteome</keyword>
<dbReference type="Gramene" id="PRQ47961">
    <property type="protein sequence ID" value="PRQ47961"/>
    <property type="gene ID" value="RchiOBHm_Chr2g0105391"/>
</dbReference>
<name>A0A2P6RNJ7_ROSCH</name>
<dbReference type="AlphaFoldDB" id="A0A2P6RNJ7"/>
<protein>
    <submittedName>
        <fullName evidence="1">Uncharacterized protein</fullName>
    </submittedName>
</protein>
<dbReference type="Proteomes" id="UP000238479">
    <property type="component" value="Chromosome 2"/>
</dbReference>
<comment type="caution">
    <text evidence="1">The sequence shown here is derived from an EMBL/GenBank/DDBJ whole genome shotgun (WGS) entry which is preliminary data.</text>
</comment>
<accession>A0A2P6RNJ7</accession>
<evidence type="ECO:0000313" key="2">
    <source>
        <dbReference type="Proteomes" id="UP000238479"/>
    </source>
</evidence>
<evidence type="ECO:0000313" key="1">
    <source>
        <dbReference type="EMBL" id="PRQ47961.1"/>
    </source>
</evidence>
<proteinExistence type="predicted"/>
<organism evidence="1 2">
    <name type="scientific">Rosa chinensis</name>
    <name type="common">China rose</name>
    <dbReference type="NCBI Taxonomy" id="74649"/>
    <lineage>
        <taxon>Eukaryota</taxon>
        <taxon>Viridiplantae</taxon>
        <taxon>Streptophyta</taxon>
        <taxon>Embryophyta</taxon>
        <taxon>Tracheophyta</taxon>
        <taxon>Spermatophyta</taxon>
        <taxon>Magnoliopsida</taxon>
        <taxon>eudicotyledons</taxon>
        <taxon>Gunneridae</taxon>
        <taxon>Pentapetalae</taxon>
        <taxon>rosids</taxon>
        <taxon>fabids</taxon>
        <taxon>Rosales</taxon>
        <taxon>Rosaceae</taxon>
        <taxon>Rosoideae</taxon>
        <taxon>Rosoideae incertae sedis</taxon>
        <taxon>Rosa</taxon>
    </lineage>
</organism>